<dbReference type="AlphaFoldDB" id="A0A9P0PNF2"/>
<accession>A0A9P0PNF2</accession>
<protein>
    <recommendedName>
        <fullName evidence="7">DDE-1 domain-containing protein</fullName>
    </recommendedName>
</protein>
<feature type="domain" description="DDE-1" evidence="2">
    <location>
        <begin position="659"/>
        <end position="823"/>
    </location>
</feature>
<feature type="compositionally biased region" description="Acidic residues" evidence="1">
    <location>
        <begin position="185"/>
        <end position="201"/>
    </location>
</feature>
<gene>
    <name evidence="5" type="ORF">ACAOBT_LOCUS17959</name>
</gene>
<comment type="caution">
    <text evidence="5">The sequence shown here is derived from an EMBL/GenBank/DDBJ whole genome shotgun (WGS) entry which is preliminary data.</text>
</comment>
<dbReference type="PANTHER" id="PTHR46599">
    <property type="entry name" value="PIGGYBAC TRANSPOSABLE ELEMENT-DERIVED PROTEIN 4"/>
    <property type="match status" value="1"/>
</dbReference>
<evidence type="ECO:0000313" key="5">
    <source>
        <dbReference type="EMBL" id="CAH1987626.1"/>
    </source>
</evidence>
<feature type="compositionally biased region" description="Polar residues" evidence="1">
    <location>
        <begin position="955"/>
        <end position="965"/>
    </location>
</feature>
<feature type="compositionally biased region" description="Basic residues" evidence="1">
    <location>
        <begin position="912"/>
        <end position="924"/>
    </location>
</feature>
<evidence type="ECO:0000313" key="6">
    <source>
        <dbReference type="Proteomes" id="UP001152888"/>
    </source>
</evidence>
<dbReference type="Proteomes" id="UP001152888">
    <property type="component" value="Unassembled WGS sequence"/>
</dbReference>
<feature type="compositionally biased region" description="Acidic residues" evidence="1">
    <location>
        <begin position="156"/>
        <end position="175"/>
    </location>
</feature>
<sequence>MEEFQSRGPTEVSCSHYVDVGRWRVHFDGRSGVNEFLQRVEERDLALQMIHSISDLIHLARASQETSLRVQNFHPPPTNHRNLLELELAYHRPGNSSQHVPRMQTAAVVADPSKGSEQIVFGSSSKAMSEQKKRKVETSNDPNVWLKWYHELSDESDLSESSKDEDESDKEEENILTESEHNTESEQEVAESEEVESEDVPLDSASFYIGKDKITKWRKANPPRNVKTRSHNIIIHSPGPKGKAREVKTEVAASELFLDDNILNTITACTNIYIEKTRQEFTRDRGARSTDEIEIRAFIGLLFLIGIMRCSRKNIHLLWDNSKGNGIESCYLTMSEQRFRFLLRCLRFDNINDRNMRKELDKMAAIREVFELFTNNFEKYFSPSEYLTIDEQLLAFRGRAALRQYIPNKPSKYGIKTFALVDAKTAYTMKLETFLNMVRTYKKKTARGIIPIEQYESAMQAILQEKLSIRDAATRYGVNFMTLHRYMKKKLALNVENRSKCLVGYATHRKIFNDAEEQELAKYTEYSAKIYYGLTTSDLRKLAFHFAIANNISVPENWKVKEIASKDWLYGFLKRHQTLSVRIPEATSMGRATAFNRHNVSQFFNNLGKVYDKYKFQLQDVYNMDETGLTTVQRPTKIIAKRGTKQVGAITSGERGQLVTLALAVNANGNFVPPFIIFPRKKFKDVMVANGPPGCVGASHSSGWMTCENFLLFMKHFVQFVRCSKEKPVLMVLDNHESHLSIPVLNFCKVNGVVLLSFPPHTSHKLQPLDRTVFGPLKRYFNSAADAWIRSNPGKVTNIYDIPTVLRDSFSLAVTPLNIQKGFKVTGIWPFNRQIFQDDEFLPSEVTDRPKPENINTAMEISPEPEFNRENQRTPQPSTSSACSLSLDKSVDLLSTGTHITPRELKPYPKAMPRKSKVGRKKRVSAILADTPIKSALEEEERTRQRKKNVGATKRNISGELTSGAKSKCKK</sequence>
<feature type="compositionally biased region" description="Polar residues" evidence="1">
    <location>
        <begin position="873"/>
        <end position="883"/>
    </location>
</feature>
<evidence type="ECO:0008006" key="7">
    <source>
        <dbReference type="Google" id="ProtNLM"/>
    </source>
</evidence>
<evidence type="ECO:0000259" key="3">
    <source>
        <dbReference type="Pfam" id="PF05225"/>
    </source>
</evidence>
<feature type="region of interest" description="Disordered" evidence="1">
    <location>
        <begin position="156"/>
        <end position="202"/>
    </location>
</feature>
<dbReference type="Pfam" id="PF03184">
    <property type="entry name" value="DDE_1"/>
    <property type="match status" value="1"/>
</dbReference>
<dbReference type="Pfam" id="PF05225">
    <property type="entry name" value="HTH_psq"/>
    <property type="match status" value="1"/>
</dbReference>
<evidence type="ECO:0000259" key="2">
    <source>
        <dbReference type="Pfam" id="PF03184"/>
    </source>
</evidence>
<evidence type="ECO:0000259" key="4">
    <source>
        <dbReference type="Pfam" id="PF13843"/>
    </source>
</evidence>
<dbReference type="OrthoDB" id="7383979at2759"/>
<evidence type="ECO:0000256" key="1">
    <source>
        <dbReference type="SAM" id="MobiDB-lite"/>
    </source>
</evidence>
<feature type="region of interest" description="Disordered" evidence="1">
    <location>
        <begin position="842"/>
        <end position="884"/>
    </location>
</feature>
<feature type="domain" description="HTH psq-type" evidence="3">
    <location>
        <begin position="458"/>
        <end position="491"/>
    </location>
</feature>
<organism evidence="5 6">
    <name type="scientific">Acanthoscelides obtectus</name>
    <name type="common">Bean weevil</name>
    <name type="synonym">Bruchus obtectus</name>
    <dbReference type="NCBI Taxonomy" id="200917"/>
    <lineage>
        <taxon>Eukaryota</taxon>
        <taxon>Metazoa</taxon>
        <taxon>Ecdysozoa</taxon>
        <taxon>Arthropoda</taxon>
        <taxon>Hexapoda</taxon>
        <taxon>Insecta</taxon>
        <taxon>Pterygota</taxon>
        <taxon>Neoptera</taxon>
        <taxon>Endopterygota</taxon>
        <taxon>Coleoptera</taxon>
        <taxon>Polyphaga</taxon>
        <taxon>Cucujiformia</taxon>
        <taxon>Chrysomeloidea</taxon>
        <taxon>Chrysomelidae</taxon>
        <taxon>Bruchinae</taxon>
        <taxon>Bruchini</taxon>
        <taxon>Acanthoscelides</taxon>
    </lineage>
</organism>
<dbReference type="EMBL" id="CAKOFQ010007022">
    <property type="protein sequence ID" value="CAH1987626.1"/>
    <property type="molecule type" value="Genomic_DNA"/>
</dbReference>
<proteinExistence type="predicted"/>
<dbReference type="InterPro" id="IPR029526">
    <property type="entry name" value="PGBD"/>
</dbReference>
<keyword evidence="6" id="KW-1185">Reference proteome</keyword>
<dbReference type="InterPro" id="IPR004875">
    <property type="entry name" value="DDE_SF_endonuclease_dom"/>
</dbReference>
<feature type="domain" description="PiggyBac transposable element-derived protein" evidence="4">
    <location>
        <begin position="255"/>
        <end position="437"/>
    </location>
</feature>
<dbReference type="InterPro" id="IPR036397">
    <property type="entry name" value="RNaseH_sf"/>
</dbReference>
<feature type="region of interest" description="Disordered" evidence="1">
    <location>
        <begin position="109"/>
        <end position="137"/>
    </location>
</feature>
<dbReference type="PANTHER" id="PTHR46599:SF3">
    <property type="entry name" value="PIGGYBAC TRANSPOSABLE ELEMENT-DERIVED PROTEIN 4"/>
    <property type="match status" value="1"/>
</dbReference>
<feature type="region of interest" description="Disordered" evidence="1">
    <location>
        <begin position="898"/>
        <end position="971"/>
    </location>
</feature>
<name>A0A9P0PNF2_ACAOB</name>
<dbReference type="Gene3D" id="3.30.420.10">
    <property type="entry name" value="Ribonuclease H-like superfamily/Ribonuclease H"/>
    <property type="match status" value="1"/>
</dbReference>
<dbReference type="GO" id="GO:0003677">
    <property type="term" value="F:DNA binding"/>
    <property type="evidence" value="ECO:0007669"/>
    <property type="project" value="InterPro"/>
</dbReference>
<dbReference type="Pfam" id="PF13843">
    <property type="entry name" value="DDE_Tnp_1_7"/>
    <property type="match status" value="1"/>
</dbReference>
<dbReference type="Gene3D" id="1.10.10.60">
    <property type="entry name" value="Homeodomain-like"/>
    <property type="match status" value="1"/>
</dbReference>
<reference evidence="5" key="1">
    <citation type="submission" date="2022-03" db="EMBL/GenBank/DDBJ databases">
        <authorList>
            <person name="Sayadi A."/>
        </authorList>
    </citation>
    <scope>NUCLEOTIDE SEQUENCE</scope>
</reference>
<dbReference type="InterPro" id="IPR007889">
    <property type="entry name" value="HTH_Psq"/>
</dbReference>